<dbReference type="Proteomes" id="UP000729402">
    <property type="component" value="Unassembled WGS sequence"/>
</dbReference>
<dbReference type="EMBL" id="JAAALK010000288">
    <property type="protein sequence ID" value="KAG8052865.1"/>
    <property type="molecule type" value="Genomic_DNA"/>
</dbReference>
<name>A0A8J5R750_ZIZPA</name>
<sequence>MTTLRVVSTDSEAVAPELTSTSLDSEGLKSCERDFRGLFLTSEYAELSPIEESEGTFPDLSSFSCFHANLLLDLFLDAIGAKRARP</sequence>
<reference evidence="1" key="2">
    <citation type="submission" date="2021-02" db="EMBL/GenBank/DDBJ databases">
        <authorList>
            <person name="Kimball J.A."/>
            <person name="Haas M.W."/>
            <person name="Macchietto M."/>
            <person name="Kono T."/>
            <person name="Duquette J."/>
            <person name="Shao M."/>
        </authorList>
    </citation>
    <scope>NUCLEOTIDE SEQUENCE</scope>
    <source>
        <tissue evidence="1">Fresh leaf tissue</tissue>
    </source>
</reference>
<keyword evidence="2" id="KW-1185">Reference proteome</keyword>
<dbReference type="AlphaFoldDB" id="A0A8J5R750"/>
<organism evidence="1 2">
    <name type="scientific">Zizania palustris</name>
    <name type="common">Northern wild rice</name>
    <dbReference type="NCBI Taxonomy" id="103762"/>
    <lineage>
        <taxon>Eukaryota</taxon>
        <taxon>Viridiplantae</taxon>
        <taxon>Streptophyta</taxon>
        <taxon>Embryophyta</taxon>
        <taxon>Tracheophyta</taxon>
        <taxon>Spermatophyta</taxon>
        <taxon>Magnoliopsida</taxon>
        <taxon>Liliopsida</taxon>
        <taxon>Poales</taxon>
        <taxon>Poaceae</taxon>
        <taxon>BOP clade</taxon>
        <taxon>Oryzoideae</taxon>
        <taxon>Oryzeae</taxon>
        <taxon>Zizaniinae</taxon>
        <taxon>Zizania</taxon>
    </lineage>
</organism>
<protein>
    <submittedName>
        <fullName evidence="1">Uncharacterized protein</fullName>
    </submittedName>
</protein>
<gene>
    <name evidence="1" type="ORF">GUJ93_ZPchr0001g30098</name>
</gene>
<comment type="caution">
    <text evidence="1">The sequence shown here is derived from an EMBL/GenBank/DDBJ whole genome shotgun (WGS) entry which is preliminary data.</text>
</comment>
<evidence type="ECO:0000313" key="2">
    <source>
        <dbReference type="Proteomes" id="UP000729402"/>
    </source>
</evidence>
<evidence type="ECO:0000313" key="1">
    <source>
        <dbReference type="EMBL" id="KAG8052865.1"/>
    </source>
</evidence>
<proteinExistence type="predicted"/>
<accession>A0A8J5R750</accession>
<reference evidence="1" key="1">
    <citation type="journal article" date="2021" name="bioRxiv">
        <title>Whole Genome Assembly and Annotation of Northern Wild Rice, Zizania palustris L., Supports a Whole Genome Duplication in the Zizania Genus.</title>
        <authorList>
            <person name="Haas M."/>
            <person name="Kono T."/>
            <person name="Macchietto M."/>
            <person name="Millas R."/>
            <person name="McGilp L."/>
            <person name="Shao M."/>
            <person name="Duquette J."/>
            <person name="Hirsch C.N."/>
            <person name="Kimball J."/>
        </authorList>
    </citation>
    <scope>NUCLEOTIDE SEQUENCE</scope>
    <source>
        <tissue evidence="1">Fresh leaf tissue</tissue>
    </source>
</reference>